<proteinExistence type="predicted"/>
<keyword evidence="2" id="KW-1185">Reference proteome</keyword>
<sequence>MDALCYEAVKLAASAEAGLQQTYSGALGVGVKVAAFVAGARNHKTLTNRGTKISGVLVVNNIWICNTERNCWKQPNSTGRRDTI</sequence>
<protein>
    <submittedName>
        <fullName evidence="1">Uncharacterized protein</fullName>
    </submittedName>
</protein>
<name>A0AAV4X253_CAEEX</name>
<accession>A0AAV4X253</accession>
<reference evidence="1 2" key="1">
    <citation type="submission" date="2021-06" db="EMBL/GenBank/DDBJ databases">
        <title>Caerostris extrusa draft genome.</title>
        <authorList>
            <person name="Kono N."/>
            <person name="Arakawa K."/>
        </authorList>
    </citation>
    <scope>NUCLEOTIDE SEQUENCE [LARGE SCALE GENOMIC DNA]</scope>
</reference>
<evidence type="ECO:0000313" key="2">
    <source>
        <dbReference type="Proteomes" id="UP001054945"/>
    </source>
</evidence>
<dbReference type="Proteomes" id="UP001054945">
    <property type="component" value="Unassembled WGS sequence"/>
</dbReference>
<gene>
    <name evidence="1" type="ORF">CEXT_362981</name>
</gene>
<comment type="caution">
    <text evidence="1">The sequence shown here is derived from an EMBL/GenBank/DDBJ whole genome shotgun (WGS) entry which is preliminary data.</text>
</comment>
<dbReference type="AlphaFoldDB" id="A0AAV4X253"/>
<organism evidence="1 2">
    <name type="scientific">Caerostris extrusa</name>
    <name type="common">Bark spider</name>
    <name type="synonym">Caerostris bankana</name>
    <dbReference type="NCBI Taxonomy" id="172846"/>
    <lineage>
        <taxon>Eukaryota</taxon>
        <taxon>Metazoa</taxon>
        <taxon>Ecdysozoa</taxon>
        <taxon>Arthropoda</taxon>
        <taxon>Chelicerata</taxon>
        <taxon>Arachnida</taxon>
        <taxon>Araneae</taxon>
        <taxon>Araneomorphae</taxon>
        <taxon>Entelegynae</taxon>
        <taxon>Araneoidea</taxon>
        <taxon>Araneidae</taxon>
        <taxon>Caerostris</taxon>
    </lineage>
</organism>
<dbReference type="EMBL" id="BPLR01017119">
    <property type="protein sequence ID" value="GIY88916.1"/>
    <property type="molecule type" value="Genomic_DNA"/>
</dbReference>
<evidence type="ECO:0000313" key="1">
    <source>
        <dbReference type="EMBL" id="GIY88916.1"/>
    </source>
</evidence>